<dbReference type="Pfam" id="PF22284">
    <property type="entry name" value="DUF6961"/>
    <property type="match status" value="1"/>
</dbReference>
<name>A0A917DZQ8_9SPHN</name>
<protein>
    <submittedName>
        <fullName evidence="1">Uncharacterized protein</fullName>
    </submittedName>
</protein>
<dbReference type="OrthoDB" id="7363783at2"/>
<accession>A0A917DZQ8</accession>
<gene>
    <name evidence="1" type="ORF">GCM10010990_38220</name>
</gene>
<dbReference type="EMBL" id="BMIP01000016">
    <property type="protein sequence ID" value="GGD84481.1"/>
    <property type="molecule type" value="Genomic_DNA"/>
</dbReference>
<sequence>MSPISDRELWACAAHVLKTHGANAPRHVAERIGALALAGDSNGVATWQAIAKRMAALTETEAPVTRQ</sequence>
<dbReference type="Proteomes" id="UP000612349">
    <property type="component" value="Unassembled WGS sequence"/>
</dbReference>
<proteinExistence type="predicted"/>
<evidence type="ECO:0000313" key="1">
    <source>
        <dbReference type="EMBL" id="GGD84481.1"/>
    </source>
</evidence>
<reference evidence="1" key="2">
    <citation type="submission" date="2020-09" db="EMBL/GenBank/DDBJ databases">
        <authorList>
            <person name="Sun Q."/>
            <person name="Zhou Y."/>
        </authorList>
    </citation>
    <scope>NUCLEOTIDE SEQUENCE</scope>
    <source>
        <strain evidence="1">CGMCC 1.15360</strain>
    </source>
</reference>
<dbReference type="InterPro" id="IPR054234">
    <property type="entry name" value="DUF6961"/>
</dbReference>
<dbReference type="AlphaFoldDB" id="A0A917DZQ8"/>
<comment type="caution">
    <text evidence="1">The sequence shown here is derived from an EMBL/GenBank/DDBJ whole genome shotgun (WGS) entry which is preliminary data.</text>
</comment>
<keyword evidence="2" id="KW-1185">Reference proteome</keyword>
<reference evidence="1" key="1">
    <citation type="journal article" date="2014" name="Int. J. Syst. Evol. Microbiol.">
        <title>Complete genome sequence of Corynebacterium casei LMG S-19264T (=DSM 44701T), isolated from a smear-ripened cheese.</title>
        <authorList>
            <consortium name="US DOE Joint Genome Institute (JGI-PGF)"/>
            <person name="Walter F."/>
            <person name="Albersmeier A."/>
            <person name="Kalinowski J."/>
            <person name="Ruckert C."/>
        </authorList>
    </citation>
    <scope>NUCLEOTIDE SEQUENCE</scope>
    <source>
        <strain evidence="1">CGMCC 1.15360</strain>
    </source>
</reference>
<organism evidence="1 2">
    <name type="scientific">Croceicoccus mobilis</name>
    <dbReference type="NCBI Taxonomy" id="1703339"/>
    <lineage>
        <taxon>Bacteria</taxon>
        <taxon>Pseudomonadati</taxon>
        <taxon>Pseudomonadota</taxon>
        <taxon>Alphaproteobacteria</taxon>
        <taxon>Sphingomonadales</taxon>
        <taxon>Erythrobacteraceae</taxon>
        <taxon>Croceicoccus</taxon>
    </lineage>
</organism>
<dbReference type="RefSeq" id="WP_066768318.1">
    <property type="nucleotide sequence ID" value="NZ_BMIP01000016.1"/>
</dbReference>
<evidence type="ECO:0000313" key="2">
    <source>
        <dbReference type="Proteomes" id="UP000612349"/>
    </source>
</evidence>